<dbReference type="EMBL" id="PDUG01000001">
    <property type="protein sequence ID" value="PIC52152.1"/>
    <property type="molecule type" value="Genomic_DNA"/>
</dbReference>
<keyword evidence="6" id="KW-0744">Spermatogenesis</keyword>
<evidence type="ECO:0000256" key="14">
    <source>
        <dbReference type="RuleBase" id="RU004273"/>
    </source>
</evidence>
<dbReference type="SUPFAM" id="SSF56300">
    <property type="entry name" value="Metallo-dependent phosphatases"/>
    <property type="match status" value="1"/>
</dbReference>
<dbReference type="GO" id="GO:0097723">
    <property type="term" value="P:amoeboid sperm motility"/>
    <property type="evidence" value="ECO:0007669"/>
    <property type="project" value="UniProtKB-ARBA"/>
</dbReference>
<dbReference type="STRING" id="1611254.A0A2G5VK78"/>
<evidence type="ECO:0000256" key="7">
    <source>
        <dbReference type="ARBA" id="ARBA00022912"/>
    </source>
</evidence>
<dbReference type="GO" id="GO:0007060">
    <property type="term" value="P:male meiosis chromosome segregation"/>
    <property type="evidence" value="ECO:0007669"/>
    <property type="project" value="UniProtKB-ARBA"/>
</dbReference>
<evidence type="ECO:0000256" key="4">
    <source>
        <dbReference type="ARBA" id="ARBA00022723"/>
    </source>
</evidence>
<dbReference type="Pfam" id="PF00149">
    <property type="entry name" value="Metallophos"/>
    <property type="match status" value="1"/>
</dbReference>
<dbReference type="GO" id="GO:0005634">
    <property type="term" value="C:nucleus"/>
    <property type="evidence" value="ECO:0007669"/>
    <property type="project" value="TreeGrafter"/>
</dbReference>
<dbReference type="OrthoDB" id="5792811at2759"/>
<dbReference type="GO" id="GO:0005737">
    <property type="term" value="C:cytoplasm"/>
    <property type="evidence" value="ECO:0007669"/>
    <property type="project" value="TreeGrafter"/>
</dbReference>
<evidence type="ECO:0000256" key="13">
    <source>
        <dbReference type="ARBA" id="ARBA00054219"/>
    </source>
</evidence>
<feature type="domain" description="Serine/threonine specific protein phosphatases" evidence="17">
    <location>
        <begin position="161"/>
        <end position="166"/>
    </location>
</feature>
<evidence type="ECO:0000256" key="9">
    <source>
        <dbReference type="ARBA" id="ARBA00023273"/>
    </source>
</evidence>
<evidence type="ECO:0000256" key="5">
    <source>
        <dbReference type="ARBA" id="ARBA00022801"/>
    </source>
</evidence>
<protein>
    <recommendedName>
        <fullName evidence="14">Serine/threonine-protein phosphatase</fullName>
        <ecNumber evidence="14">3.1.3.16</ecNumber>
    </recommendedName>
</protein>
<dbReference type="EC" id="3.1.3.16" evidence="14"/>
<organism evidence="18 19">
    <name type="scientific">Caenorhabditis nigoni</name>
    <dbReference type="NCBI Taxonomy" id="1611254"/>
    <lineage>
        <taxon>Eukaryota</taxon>
        <taxon>Metazoa</taxon>
        <taxon>Ecdysozoa</taxon>
        <taxon>Nematoda</taxon>
        <taxon>Chromadorea</taxon>
        <taxon>Rhabditida</taxon>
        <taxon>Rhabditina</taxon>
        <taxon>Rhabditomorpha</taxon>
        <taxon>Rhabditoidea</taxon>
        <taxon>Rhabditidae</taxon>
        <taxon>Peloderinae</taxon>
        <taxon>Caenorhabditis</taxon>
    </lineage>
</organism>
<dbReference type="GO" id="GO:0004722">
    <property type="term" value="F:protein serine/threonine phosphatase activity"/>
    <property type="evidence" value="ECO:0007669"/>
    <property type="project" value="UniProtKB-EC"/>
</dbReference>
<comment type="catalytic activity">
    <reaction evidence="12 14">
        <text>O-phospho-L-threonyl-[protein] + H2O = L-threonyl-[protein] + phosphate</text>
        <dbReference type="Rhea" id="RHEA:47004"/>
        <dbReference type="Rhea" id="RHEA-COMP:11060"/>
        <dbReference type="Rhea" id="RHEA-COMP:11605"/>
        <dbReference type="ChEBI" id="CHEBI:15377"/>
        <dbReference type="ChEBI" id="CHEBI:30013"/>
        <dbReference type="ChEBI" id="CHEBI:43474"/>
        <dbReference type="ChEBI" id="CHEBI:61977"/>
        <dbReference type="EC" id="3.1.3.16"/>
    </reaction>
</comment>
<dbReference type="InterPro" id="IPR004843">
    <property type="entry name" value="Calcineurin-like_PHP"/>
</dbReference>
<keyword evidence="16" id="KW-1133">Transmembrane helix</keyword>
<dbReference type="GO" id="GO:0000785">
    <property type="term" value="C:chromatin"/>
    <property type="evidence" value="ECO:0007669"/>
    <property type="project" value="UniProtKB-ARBA"/>
</dbReference>
<keyword evidence="7" id="KW-0904">Protein phosphatase</keyword>
<keyword evidence="4" id="KW-0479">Metal-binding</keyword>
<evidence type="ECO:0000313" key="18">
    <source>
        <dbReference type="EMBL" id="PIC52152.1"/>
    </source>
</evidence>
<keyword evidence="16" id="KW-0812">Transmembrane</keyword>
<comment type="catalytic activity">
    <reaction evidence="11">
        <text>O-phospho-L-seryl-[protein] + H2O = L-seryl-[protein] + phosphate</text>
        <dbReference type="Rhea" id="RHEA:20629"/>
        <dbReference type="Rhea" id="RHEA-COMP:9863"/>
        <dbReference type="Rhea" id="RHEA-COMP:11604"/>
        <dbReference type="ChEBI" id="CHEBI:15377"/>
        <dbReference type="ChEBI" id="CHEBI:29999"/>
        <dbReference type="ChEBI" id="CHEBI:43474"/>
        <dbReference type="ChEBI" id="CHEBI:83421"/>
        <dbReference type="EC" id="3.1.3.16"/>
    </reaction>
</comment>
<evidence type="ECO:0000256" key="11">
    <source>
        <dbReference type="ARBA" id="ARBA00047761"/>
    </source>
</evidence>
<evidence type="ECO:0000256" key="15">
    <source>
        <dbReference type="SAM" id="MobiDB-lite"/>
    </source>
</evidence>
<accession>A0A2G5VK78</accession>
<dbReference type="GO" id="GO:0031272">
    <property type="term" value="P:regulation of pseudopodium assembly"/>
    <property type="evidence" value="ECO:0007669"/>
    <property type="project" value="UniProtKB-ARBA"/>
</dbReference>
<evidence type="ECO:0000256" key="6">
    <source>
        <dbReference type="ARBA" id="ARBA00022871"/>
    </source>
</evidence>
<dbReference type="PRINTS" id="PR00114">
    <property type="entry name" value="STPHPHTASE"/>
</dbReference>
<dbReference type="AlphaFoldDB" id="A0A2G5VK78"/>
<dbReference type="PANTHER" id="PTHR11668:SF199">
    <property type="entry name" value="SERINE_THREONINE-PROTEIN PHOSPHATASE"/>
    <property type="match status" value="1"/>
</dbReference>
<keyword evidence="5 14" id="KW-0378">Hydrolase</keyword>
<dbReference type="PANTHER" id="PTHR11668">
    <property type="entry name" value="SERINE/THREONINE PROTEIN PHOSPHATASE"/>
    <property type="match status" value="1"/>
</dbReference>
<keyword evidence="3" id="KW-0158">Chromosome</keyword>
<dbReference type="FunFam" id="3.60.21.10:FF:000026">
    <property type="entry name" value="Serine/threonine-protein phosphatase"/>
    <property type="match status" value="1"/>
</dbReference>
<comment type="subcellular location">
    <subcellularLocation>
        <location evidence="10">Cell projection</location>
        <location evidence="10">Pseudopodium</location>
    </subcellularLocation>
    <subcellularLocation>
        <location evidence="1">Chromosome</location>
    </subcellularLocation>
</comment>
<keyword evidence="6" id="KW-0221">Differentiation</keyword>
<dbReference type="GO" id="GO:0046872">
    <property type="term" value="F:metal ion binding"/>
    <property type="evidence" value="ECO:0007669"/>
    <property type="project" value="UniProtKB-KW"/>
</dbReference>
<evidence type="ECO:0000256" key="16">
    <source>
        <dbReference type="SAM" id="Phobius"/>
    </source>
</evidence>
<dbReference type="InterPro" id="IPR050341">
    <property type="entry name" value="PP1_catalytic_subunit"/>
</dbReference>
<feature type="compositionally biased region" description="Basic and acidic residues" evidence="15">
    <location>
        <begin position="1"/>
        <end position="13"/>
    </location>
</feature>
<comment type="similarity">
    <text evidence="2 14">Belongs to the PPP phosphatase family.</text>
</comment>
<evidence type="ECO:0000256" key="10">
    <source>
        <dbReference type="ARBA" id="ARBA00037818"/>
    </source>
</evidence>
<feature type="region of interest" description="Disordered" evidence="15">
    <location>
        <begin position="1"/>
        <end position="38"/>
    </location>
</feature>
<dbReference type="PROSITE" id="PS00125">
    <property type="entry name" value="SER_THR_PHOSPHATASE"/>
    <property type="match status" value="1"/>
</dbReference>
<gene>
    <name evidence="18" type="primary">Cnig_chr_I.g2373</name>
    <name evidence="18" type="ORF">B9Z55_002373</name>
</gene>
<feature type="compositionally biased region" description="Polar residues" evidence="15">
    <location>
        <begin position="17"/>
        <end position="29"/>
    </location>
</feature>
<dbReference type="Gene3D" id="3.60.21.10">
    <property type="match status" value="1"/>
</dbReference>
<evidence type="ECO:0000259" key="17">
    <source>
        <dbReference type="PROSITE" id="PS00125"/>
    </source>
</evidence>
<sequence length="353" mass="40160">MQTPTTKKEKTECTETASSTNLVSTRTKSTTMLTDEDKEKEKELTRQAYSILMRVLESGKHPDYQLPQVIPVEECIDFAGKVGTVFNKQATLIEISAPINICGDIHGQFCDLLRLFDKNGFPHRANYLFLGDYVDRGRYCLETILLLFAYKAIFPNHFFLLRGNHECPNINKIYGFYDEIQRRYNNVAVWEAFQSAFTHMPLAALVGGKILCMHGGISEKLTSLQDIRNIIRPIYNPDVDSLAIDILWSDPTNFSNYWSPNTRGVSVTFGKCALWKTLRTLDIDMVVRAHQVVQDGYEFFGNKRLVTIFSAPFYCGQFDNAAAVLSVAPNLICSFVVLRPKKKIARRRLMPAK</sequence>
<dbReference type="Proteomes" id="UP000230233">
    <property type="component" value="Chromosome I"/>
</dbReference>
<dbReference type="InterPro" id="IPR006186">
    <property type="entry name" value="Ser/Thr-sp_prot-phosphatase"/>
</dbReference>
<keyword evidence="16" id="KW-0472">Membrane</keyword>
<comment type="caution">
    <text evidence="18">The sequence shown here is derived from an EMBL/GenBank/DDBJ whole genome shotgun (WGS) entry which is preliminary data.</text>
</comment>
<comment type="function">
    <text evidence="13">Probable phosphatase which plays a redundant role with gsp-4 in spermatogenesis by regulating sister chromatid segregation during meiosis. In addition, involved in sperm motility by controlling the dynamic disassembly of major sperm proteins (MSP) in the spermatozoan pseudopodium.</text>
</comment>
<evidence type="ECO:0000256" key="8">
    <source>
        <dbReference type="ARBA" id="ARBA00023211"/>
    </source>
</evidence>
<reference evidence="19" key="1">
    <citation type="submission" date="2017-10" db="EMBL/GenBank/DDBJ databases">
        <title>Rapid genome shrinkage in a self-fertile nematode reveals novel sperm competition proteins.</title>
        <authorList>
            <person name="Yin D."/>
            <person name="Schwarz E.M."/>
            <person name="Thomas C.G."/>
            <person name="Felde R.L."/>
            <person name="Korf I.F."/>
            <person name="Cutter A.D."/>
            <person name="Schartner C.M."/>
            <person name="Ralston E.J."/>
            <person name="Meyer B.J."/>
            <person name="Haag E.S."/>
        </authorList>
    </citation>
    <scope>NUCLEOTIDE SEQUENCE [LARGE SCALE GENOMIC DNA]</scope>
    <source>
        <strain evidence="19">JU1422</strain>
    </source>
</reference>
<feature type="transmembrane region" description="Helical" evidence="16">
    <location>
        <begin position="321"/>
        <end position="338"/>
    </location>
</feature>
<dbReference type="InterPro" id="IPR029052">
    <property type="entry name" value="Metallo-depent_PP-like"/>
</dbReference>
<evidence type="ECO:0000256" key="1">
    <source>
        <dbReference type="ARBA" id="ARBA00004286"/>
    </source>
</evidence>
<evidence type="ECO:0000256" key="3">
    <source>
        <dbReference type="ARBA" id="ARBA00022454"/>
    </source>
</evidence>
<dbReference type="GO" id="GO:0007283">
    <property type="term" value="P:spermatogenesis"/>
    <property type="evidence" value="ECO:0007669"/>
    <property type="project" value="UniProtKB-KW"/>
</dbReference>
<keyword evidence="9" id="KW-0966">Cell projection</keyword>
<dbReference type="SMART" id="SM00156">
    <property type="entry name" value="PP2Ac"/>
    <property type="match status" value="1"/>
</dbReference>
<dbReference type="GO" id="GO:0018991">
    <property type="term" value="P:egg-laying behavior"/>
    <property type="evidence" value="ECO:0007669"/>
    <property type="project" value="UniProtKB-ARBA"/>
</dbReference>
<keyword evidence="8" id="KW-0464">Manganese</keyword>
<proteinExistence type="inferred from homology"/>
<evidence type="ECO:0000313" key="19">
    <source>
        <dbReference type="Proteomes" id="UP000230233"/>
    </source>
</evidence>
<evidence type="ECO:0000256" key="2">
    <source>
        <dbReference type="ARBA" id="ARBA00008294"/>
    </source>
</evidence>
<dbReference type="GO" id="GO:0031143">
    <property type="term" value="C:pseudopodium"/>
    <property type="evidence" value="ECO:0007669"/>
    <property type="project" value="UniProtKB-SubCell"/>
</dbReference>
<name>A0A2G5VK78_9PELO</name>
<evidence type="ECO:0000256" key="12">
    <source>
        <dbReference type="ARBA" id="ARBA00048336"/>
    </source>
</evidence>
<keyword evidence="19" id="KW-1185">Reference proteome</keyword>